<proteinExistence type="inferred from homology"/>
<evidence type="ECO:0000313" key="5">
    <source>
        <dbReference type="Proteomes" id="UP000476064"/>
    </source>
</evidence>
<feature type="transmembrane region" description="Helical" evidence="3">
    <location>
        <begin position="344"/>
        <end position="369"/>
    </location>
</feature>
<feature type="transmembrane region" description="Helical" evidence="3">
    <location>
        <begin position="304"/>
        <end position="323"/>
    </location>
</feature>
<evidence type="ECO:0000256" key="1">
    <source>
        <dbReference type="ARBA" id="ARBA00005278"/>
    </source>
</evidence>
<feature type="transmembrane region" description="Helical" evidence="3">
    <location>
        <begin position="265"/>
        <end position="284"/>
    </location>
</feature>
<dbReference type="GO" id="GO:0009847">
    <property type="term" value="P:spore germination"/>
    <property type="evidence" value="ECO:0007669"/>
    <property type="project" value="InterPro"/>
</dbReference>
<dbReference type="PANTHER" id="PTHR22550:SF5">
    <property type="entry name" value="LEUCINE ZIPPER PROTEIN 4"/>
    <property type="match status" value="1"/>
</dbReference>
<gene>
    <name evidence="4" type="ORF">GXP70_15355</name>
</gene>
<dbReference type="KEGG" id="plyc:GXP70_15355"/>
<organism evidence="4 5">
    <name type="scientific">Paenibacillus lycopersici</name>
    <dbReference type="NCBI Taxonomy" id="2704462"/>
    <lineage>
        <taxon>Bacteria</taxon>
        <taxon>Bacillati</taxon>
        <taxon>Bacillota</taxon>
        <taxon>Bacilli</taxon>
        <taxon>Bacillales</taxon>
        <taxon>Paenibacillaceae</taxon>
        <taxon>Paenibacillus</taxon>
    </lineage>
</organism>
<protein>
    <submittedName>
        <fullName evidence="4">Spore germination protein</fullName>
    </submittedName>
</protein>
<keyword evidence="3" id="KW-1133">Transmembrane helix</keyword>
<comment type="similarity">
    <text evidence="1">Belongs to the GerABKA family.</text>
</comment>
<reference evidence="4 5" key="1">
    <citation type="submission" date="2020-01" db="EMBL/GenBank/DDBJ databases">
        <title>Paenibacillus sp. nov., isolated from tomato rhizosphere.</title>
        <authorList>
            <person name="Weon H.-Y."/>
            <person name="Lee S.A."/>
        </authorList>
    </citation>
    <scope>NUCLEOTIDE SEQUENCE [LARGE SCALE GENOMIC DNA]</scope>
    <source>
        <strain evidence="4 5">12200R-189</strain>
    </source>
</reference>
<dbReference type="EMBL" id="CP048209">
    <property type="protein sequence ID" value="QHT61199.1"/>
    <property type="molecule type" value="Genomic_DNA"/>
</dbReference>
<dbReference type="AlphaFoldDB" id="A0A6C0G1U8"/>
<feature type="transmembrane region" description="Helical" evidence="3">
    <location>
        <begin position="389"/>
        <end position="415"/>
    </location>
</feature>
<sequence>MDFQALKHNSDFVKRDLENANLNVSLQYFKTLCDEKKLSRDLIAPFYSATMLADYDLYLKSLDQWSEEAREADAIPKLLAGAVAVSIGERVYTVNMSSFATRSVSQSTEENVQQGPSDSLSEKPDISLNMIRNHYRLSTLRVEELQLAVDSKTRSVLVYDEKLVDPQALQYLRTKLSALRNEVIQSAGQLQRLLTSRRGNPFPLFLATERTDRVVRNLFDGRIVLLIEGSSWSLIGPASFFDFFKSMDDIAQLSIVGEFLVGTRFLALLITLFLPGLYVAIISFSPDIINVQLALLIAGSRVSVALPPYLEILFMMLMVEFLIEASIRLPKTISSTATTVGGLILGETAVQAGLVSTVMIIVTSSVAISNFVIPVNAMHQAIRITRYPIIIMGALFGMLGIVVASIGLVSFLCGLRSLGTTPYMVLLKRPMK</sequence>
<name>A0A6C0G1U8_9BACL</name>
<evidence type="ECO:0000256" key="2">
    <source>
        <dbReference type="ARBA" id="ARBA00023136"/>
    </source>
</evidence>
<evidence type="ECO:0000313" key="4">
    <source>
        <dbReference type="EMBL" id="QHT61199.1"/>
    </source>
</evidence>
<dbReference type="GO" id="GO:0016020">
    <property type="term" value="C:membrane"/>
    <property type="evidence" value="ECO:0007669"/>
    <property type="project" value="InterPro"/>
</dbReference>
<dbReference type="InterPro" id="IPR050768">
    <property type="entry name" value="UPF0353/GerABKA_families"/>
</dbReference>
<dbReference type="Pfam" id="PF03323">
    <property type="entry name" value="GerA"/>
    <property type="match status" value="1"/>
</dbReference>
<dbReference type="RefSeq" id="WP_162357638.1">
    <property type="nucleotide sequence ID" value="NZ_CP048209.1"/>
</dbReference>
<keyword evidence="2 3" id="KW-0472">Membrane</keyword>
<keyword evidence="3" id="KW-0812">Transmembrane</keyword>
<evidence type="ECO:0000256" key="3">
    <source>
        <dbReference type="SAM" id="Phobius"/>
    </source>
</evidence>
<dbReference type="Proteomes" id="UP000476064">
    <property type="component" value="Chromosome"/>
</dbReference>
<accession>A0A6C0G1U8</accession>
<dbReference type="InterPro" id="IPR004995">
    <property type="entry name" value="Spore_Ger"/>
</dbReference>
<keyword evidence="5" id="KW-1185">Reference proteome</keyword>
<dbReference type="PIRSF" id="PIRSF005690">
    <property type="entry name" value="GerBA"/>
    <property type="match status" value="1"/>
</dbReference>
<dbReference type="PANTHER" id="PTHR22550">
    <property type="entry name" value="SPORE GERMINATION PROTEIN"/>
    <property type="match status" value="1"/>
</dbReference>